<keyword evidence="6" id="KW-1185">Reference proteome</keyword>
<protein>
    <recommendedName>
        <fullName evidence="4">FAD-binding domain-containing protein</fullName>
    </recommendedName>
</protein>
<dbReference type="InterPro" id="IPR036188">
    <property type="entry name" value="FAD/NAD-bd_sf"/>
</dbReference>
<feature type="domain" description="FAD-binding" evidence="4">
    <location>
        <begin position="223"/>
        <end position="291"/>
    </location>
</feature>
<dbReference type="PANTHER" id="PTHR46720">
    <property type="entry name" value="HYDROXYLASE, PUTATIVE (AFU_ORTHOLOGUE AFUA_3G01460)-RELATED"/>
    <property type="match status" value="1"/>
</dbReference>
<organism evidence="5 6">
    <name type="scientific">Marasmius oreades</name>
    <name type="common">fairy-ring Marasmius</name>
    <dbReference type="NCBI Taxonomy" id="181124"/>
    <lineage>
        <taxon>Eukaryota</taxon>
        <taxon>Fungi</taxon>
        <taxon>Dikarya</taxon>
        <taxon>Basidiomycota</taxon>
        <taxon>Agaricomycotina</taxon>
        <taxon>Agaricomycetes</taxon>
        <taxon>Agaricomycetidae</taxon>
        <taxon>Agaricales</taxon>
        <taxon>Marasmiineae</taxon>
        <taxon>Marasmiaceae</taxon>
        <taxon>Marasmius</taxon>
    </lineage>
</organism>
<dbReference type="Proteomes" id="UP001049176">
    <property type="component" value="Chromosome 8"/>
</dbReference>
<evidence type="ECO:0000256" key="3">
    <source>
        <dbReference type="ARBA" id="ARBA00023002"/>
    </source>
</evidence>
<dbReference type="EMBL" id="CM032188">
    <property type="protein sequence ID" value="KAG7088051.1"/>
    <property type="molecule type" value="Genomic_DNA"/>
</dbReference>
<feature type="domain" description="FAD-binding" evidence="4">
    <location>
        <begin position="13"/>
        <end position="79"/>
    </location>
</feature>
<dbReference type="GeneID" id="66081159"/>
<evidence type="ECO:0000256" key="2">
    <source>
        <dbReference type="ARBA" id="ARBA00022827"/>
    </source>
</evidence>
<dbReference type="Pfam" id="PF01494">
    <property type="entry name" value="FAD_binding_3"/>
    <property type="match status" value="2"/>
</dbReference>
<gene>
    <name evidence="5" type="ORF">E1B28_012084</name>
</gene>
<evidence type="ECO:0000259" key="4">
    <source>
        <dbReference type="Pfam" id="PF01494"/>
    </source>
</evidence>
<comment type="caution">
    <text evidence="5">The sequence shown here is derived from an EMBL/GenBank/DDBJ whole genome shotgun (WGS) entry which is preliminary data.</text>
</comment>
<dbReference type="SUPFAM" id="SSF51905">
    <property type="entry name" value="FAD/NAD(P)-binding domain"/>
    <property type="match status" value="1"/>
</dbReference>
<dbReference type="PRINTS" id="PR00420">
    <property type="entry name" value="RNGMNOXGNASE"/>
</dbReference>
<dbReference type="RefSeq" id="XP_043004522.1">
    <property type="nucleotide sequence ID" value="XM_043157156.1"/>
</dbReference>
<evidence type="ECO:0000313" key="5">
    <source>
        <dbReference type="EMBL" id="KAG7088051.1"/>
    </source>
</evidence>
<dbReference type="GO" id="GO:0044550">
    <property type="term" value="P:secondary metabolite biosynthetic process"/>
    <property type="evidence" value="ECO:0007669"/>
    <property type="project" value="TreeGrafter"/>
</dbReference>
<dbReference type="Gene3D" id="3.50.50.60">
    <property type="entry name" value="FAD/NAD(P)-binding domain"/>
    <property type="match status" value="1"/>
</dbReference>
<reference evidence="5" key="1">
    <citation type="journal article" date="2021" name="Genome Biol. Evol.">
        <title>The assembled and annotated genome of the fairy-ring fungus Marasmius oreades.</title>
        <authorList>
            <person name="Hiltunen M."/>
            <person name="Ament-Velasquez S.L."/>
            <person name="Johannesson H."/>
        </authorList>
    </citation>
    <scope>NUCLEOTIDE SEQUENCE</scope>
    <source>
        <strain evidence="5">03SP1</strain>
    </source>
</reference>
<dbReference type="AlphaFoldDB" id="A0A9P7UPJ7"/>
<accession>A0A9P7UPJ7</accession>
<dbReference type="PANTHER" id="PTHR46720:SF3">
    <property type="entry name" value="FAD-BINDING DOMAIN-CONTAINING PROTEIN-RELATED"/>
    <property type="match status" value="1"/>
</dbReference>
<keyword evidence="3" id="KW-0560">Oxidoreductase</keyword>
<keyword evidence="2" id="KW-0274">FAD</keyword>
<name>A0A9P7UPJ7_9AGAR</name>
<proteinExistence type="predicted"/>
<evidence type="ECO:0000313" key="6">
    <source>
        <dbReference type="Proteomes" id="UP001049176"/>
    </source>
</evidence>
<evidence type="ECO:0000256" key="1">
    <source>
        <dbReference type="ARBA" id="ARBA00022630"/>
    </source>
</evidence>
<dbReference type="InterPro" id="IPR051104">
    <property type="entry name" value="FAD_monoxygenase"/>
</dbReference>
<sequence>MFYEHKMPYGPIVLQRRDLCEMLVEKTNQKTCSIHYSKKLVKYDSTGADGQFKLHFDDGTTASADLIIGADGIHSTVRKFFFSDLASATSDEAKKEQYLRCIEPRWSGTYMYRTNMGIPKEKIQELNPEHPSLKVLSTIWCGKDKHGLTIDQGKMITFSVYHSIPSAQGSIREGSRTEDVDKQEVADALAGWEPALQQILHLHDPDVQYSRWAIHCVEPIPQSVSGNVILIGDAAHAMTPHQGVGGGQAVEDSHLLGRILAHPSTTKQSLKHALQVYQQIRLPFAKIAAQRSLFNGMMYEFNHPDYFYEAGRPPSKDELVRLGKAIEESFKWLGQGGCYDDWDEAERKLLEQDIESSS</sequence>
<dbReference type="InterPro" id="IPR002938">
    <property type="entry name" value="FAD-bd"/>
</dbReference>
<dbReference type="GO" id="GO:0016491">
    <property type="term" value="F:oxidoreductase activity"/>
    <property type="evidence" value="ECO:0007669"/>
    <property type="project" value="UniProtKB-KW"/>
</dbReference>
<dbReference type="GO" id="GO:0071949">
    <property type="term" value="F:FAD binding"/>
    <property type="evidence" value="ECO:0007669"/>
    <property type="project" value="InterPro"/>
</dbReference>
<dbReference type="OrthoDB" id="417877at2759"/>
<keyword evidence="1" id="KW-0285">Flavoprotein</keyword>